<gene>
    <name evidence="5" type="ORF">C2E21_3655</name>
</gene>
<dbReference type="InterPro" id="IPR007759">
    <property type="entry name" value="Asxl_HARE-HTH"/>
</dbReference>
<dbReference type="InterPro" id="IPR046341">
    <property type="entry name" value="SET_dom_sf"/>
</dbReference>
<feature type="compositionally biased region" description="Basic residues" evidence="3">
    <location>
        <begin position="90"/>
        <end position="102"/>
    </location>
</feature>
<accession>A0A2P6TV18</accession>
<feature type="compositionally biased region" description="Low complexity" evidence="3">
    <location>
        <begin position="378"/>
        <end position="399"/>
    </location>
</feature>
<sequence length="1449" mass="149762">MPKRSASDALAAVVPAPKQVDSGIRSRSGRTVKPRVWDDGTLAAPLAALKDEAGERSPGGEGRPFVDRADAADPDFMPQEAETGEEGRGHGGHAHGQAHKHQGSGGSGEEDEDGAYSSESPRVSVDGSQGGGGGSIGRARSSSVGRDEHGKFTAGPRPRGARRGRGEGGGGIFKQAAVEVLRLEKRLMSTGEIARVALKRGLIKCTGKTPEATMASALYTDIKRKEGQSVFIRPHEGLFGLREWIEQGVAFQDEFAEEMAKRAAAAYGAYVGMPGMPMLPPMMDADGVPIATPFPMAMPFPGMPPMPGMAMMPGMLPGMPHPLTMPPAAAMGGAGPGKAGGADGGDGLMELLEAAEELHKSAEKGGPEEAGEERRAADQAPAALAEAAEAQQGGSEGAAPMDAEQQPAGTPGCSGAGADARQLDGAAEQKHPGSSGGAAAAAAAADEEGDAAAALATVAAEAAAGGAKVSPQAEVQPGAAAQQRGGYPEGAMPFPMQYPPYGYPPYFYPHPAFMFPPPAAALPPLPKAGAPRRGGADDAPHAAAAGHAAAAAGSAAPELPPAGSTAGLDLTIHGTNRPFAAARGGSLAAAVEAAGQEQVNILNLPLPEAADVSQAPGGVRGSIIPPPARGAPQPEQLKEAEASVMRLEKELGTSHPEVGKAYLSLSRLYLAGCEDSAAKQLATAALSRSWEILNVCQLALKKQPSCTSSFSYLMDKIRTAEAAPVAAALAPLPLAANAAPPASAGVPPAAMPAAAAALSLASPPPAAPGQRQAGGPAPVLSAAEQLRRLEQQQVSDVAAELERLHISYSSTAQDGLFAGIQLDLKPATLKLLKKLQAPTIDELKAIEGDDDYPTGLHGVLQGASKCARLSRQPELKPHQAIITAEEINECGKRWGSPKYKGPDLLLDMTRSANEFTFLPDTVLRPEEGNVALSMCLVRDAKQGLVLPLITVVADRDLMKGEELVALSCRDTATRACEAAEAARKAAEEAEEALQQLKAAGSPAKVAKAEDAAAADDEAAEDAELAAEDAEEEETAQLPGKAIEQLLPSGWRQHTLDIFFRRHAELAAKLAGSKAGGSKPQQLKAALAAAVERYYGSSNGDGKEGEDAGETQETGSQSGSKTKDGGNSGDKSDSGSDSGESDGSDAEAAALRQLQAALEASLLAHPPPLSTQQLSKQLTLETGKRFVPFGGFERPLQQSSDFSSLKPETAKLLDQLEDEPEKLPAGCADQLESGGCFSGIQVCEVAARLHRVRLLTPPNCRALSMHAPPKGKQLQPGGCACIYVGQAFESSEVANPDSAYLFDIAAHEVAAASGAEYSGPSLLVDAASHRNEAAFANCVFSSDLDSNLKPKVVWDPQGKRPHMALVFIGQDASQPGEELLLDYGFQTYWKVQVAKARQAHEEYAELAGEVILTLREALKEAGASDKELGDCLLPVDLAQDHQQYSRVAAA</sequence>
<name>A0A2P6TV18_CHLSO</name>
<feature type="region of interest" description="Disordered" evidence="3">
    <location>
        <begin position="327"/>
        <end position="346"/>
    </location>
</feature>
<dbReference type="Gene3D" id="2.170.270.10">
    <property type="entry name" value="SET domain"/>
    <property type="match status" value="1"/>
</dbReference>
<evidence type="ECO:0000256" key="3">
    <source>
        <dbReference type="SAM" id="MobiDB-lite"/>
    </source>
</evidence>
<dbReference type="STRING" id="3076.A0A2P6TV18"/>
<evidence type="ECO:0000256" key="1">
    <source>
        <dbReference type="ARBA" id="ARBA00023163"/>
    </source>
</evidence>
<feature type="compositionally biased region" description="Gly residues" evidence="3">
    <location>
        <begin position="332"/>
        <end position="346"/>
    </location>
</feature>
<feature type="compositionally biased region" description="Low complexity" evidence="3">
    <location>
        <begin position="541"/>
        <end position="564"/>
    </location>
</feature>
<dbReference type="Pfam" id="PF05066">
    <property type="entry name" value="HARE-HTH"/>
    <property type="match status" value="1"/>
</dbReference>
<feature type="domain" description="HTH HARE-type" evidence="4">
    <location>
        <begin position="171"/>
        <end position="244"/>
    </location>
</feature>
<keyword evidence="6" id="KW-1185">Reference proteome</keyword>
<dbReference type="OrthoDB" id="547517at2759"/>
<feature type="compositionally biased region" description="Low complexity" evidence="3">
    <location>
        <begin position="115"/>
        <end position="127"/>
    </location>
</feature>
<dbReference type="Proteomes" id="UP000239899">
    <property type="component" value="Unassembled WGS sequence"/>
</dbReference>
<feature type="region of interest" description="Disordered" evidence="3">
    <location>
        <begin position="613"/>
        <end position="633"/>
    </location>
</feature>
<feature type="region of interest" description="Disordered" evidence="3">
    <location>
        <begin position="1"/>
        <end position="170"/>
    </location>
</feature>
<evidence type="ECO:0000256" key="2">
    <source>
        <dbReference type="SAM" id="Coils"/>
    </source>
</evidence>
<reference evidence="5 6" key="1">
    <citation type="journal article" date="2018" name="Plant J.">
        <title>Genome sequences of Chlorella sorokiniana UTEX 1602 and Micractinium conductrix SAG 241.80: implications to maltose excretion by a green alga.</title>
        <authorList>
            <person name="Arriola M.B."/>
            <person name="Velmurugan N."/>
            <person name="Zhang Y."/>
            <person name="Plunkett M.H."/>
            <person name="Hondzo H."/>
            <person name="Barney B.M."/>
        </authorList>
    </citation>
    <scope>NUCLEOTIDE SEQUENCE [LARGE SCALE GENOMIC DNA]</scope>
    <source>
        <strain evidence="6">UTEX 1602</strain>
    </source>
</reference>
<keyword evidence="1" id="KW-0804">Transcription</keyword>
<proteinExistence type="predicted"/>
<organism evidence="5 6">
    <name type="scientific">Chlorella sorokiniana</name>
    <name type="common">Freshwater green alga</name>
    <dbReference type="NCBI Taxonomy" id="3076"/>
    <lineage>
        <taxon>Eukaryota</taxon>
        <taxon>Viridiplantae</taxon>
        <taxon>Chlorophyta</taxon>
        <taxon>core chlorophytes</taxon>
        <taxon>Trebouxiophyceae</taxon>
        <taxon>Chlorellales</taxon>
        <taxon>Chlorellaceae</taxon>
        <taxon>Chlorella clade</taxon>
        <taxon>Chlorella</taxon>
    </lineage>
</organism>
<feature type="region of interest" description="Disordered" evidence="3">
    <location>
        <begin position="525"/>
        <end position="570"/>
    </location>
</feature>
<feature type="region of interest" description="Disordered" evidence="3">
    <location>
        <begin position="1096"/>
        <end position="1146"/>
    </location>
</feature>
<evidence type="ECO:0000313" key="6">
    <source>
        <dbReference type="Proteomes" id="UP000239899"/>
    </source>
</evidence>
<dbReference type="EMBL" id="LHPG02000006">
    <property type="protein sequence ID" value="PRW57898.1"/>
    <property type="molecule type" value="Genomic_DNA"/>
</dbReference>
<dbReference type="GO" id="GO:0006355">
    <property type="term" value="P:regulation of DNA-templated transcription"/>
    <property type="evidence" value="ECO:0007669"/>
    <property type="project" value="InterPro"/>
</dbReference>
<evidence type="ECO:0000259" key="4">
    <source>
        <dbReference type="PROSITE" id="PS51913"/>
    </source>
</evidence>
<comment type="caution">
    <text evidence="5">The sequence shown here is derived from an EMBL/GenBank/DDBJ whole genome shotgun (WGS) entry which is preliminary data.</text>
</comment>
<feature type="region of interest" description="Disordered" evidence="3">
    <location>
        <begin position="358"/>
        <end position="419"/>
    </location>
</feature>
<feature type="compositionally biased region" description="Basic and acidic residues" evidence="3">
    <location>
        <begin position="358"/>
        <end position="377"/>
    </location>
</feature>
<feature type="region of interest" description="Disordered" evidence="3">
    <location>
        <begin position="467"/>
        <end position="486"/>
    </location>
</feature>
<evidence type="ECO:0000313" key="5">
    <source>
        <dbReference type="EMBL" id="PRW57898.1"/>
    </source>
</evidence>
<dbReference type="PROSITE" id="PS51913">
    <property type="entry name" value="HTH_HARE"/>
    <property type="match status" value="1"/>
</dbReference>
<protein>
    <submittedName>
        <fullName evidence="5">Tctex1 domain-containing 2</fullName>
    </submittedName>
</protein>
<feature type="coiled-coil region" evidence="2">
    <location>
        <begin position="969"/>
        <end position="1032"/>
    </location>
</feature>
<keyword evidence="2" id="KW-0175">Coiled coil</keyword>